<evidence type="ECO:0000313" key="2">
    <source>
        <dbReference type="Proteomes" id="UP000430692"/>
    </source>
</evidence>
<accession>A0A6I4W1R7</accession>
<dbReference type="RefSeq" id="WP_160801576.1">
    <property type="nucleotide sequence ID" value="NZ_WUUL01000006.1"/>
</dbReference>
<dbReference type="Pfam" id="PF05139">
    <property type="entry name" value="Erythro_esteras"/>
    <property type="match status" value="1"/>
</dbReference>
<keyword evidence="2" id="KW-1185">Reference proteome</keyword>
<dbReference type="Proteomes" id="UP000430692">
    <property type="component" value="Unassembled WGS sequence"/>
</dbReference>
<dbReference type="PANTHER" id="PTHR31299:SF0">
    <property type="entry name" value="ESTERASE, PUTATIVE (AFU_ORTHOLOGUE AFUA_1G05850)-RELATED"/>
    <property type="match status" value="1"/>
</dbReference>
<dbReference type="Gene3D" id="3.40.1660.10">
    <property type="entry name" value="EreA-like (biosynthetic domain)"/>
    <property type="match status" value="1"/>
</dbReference>
<dbReference type="InterPro" id="IPR052036">
    <property type="entry name" value="Hydrolase/PRTase-associated"/>
</dbReference>
<sequence length="470" mass="54549">MKKRFSSIAWMIIFCLLTLSLVPIGEEVSAENEENPKWSQWLQKNAFPIKKLDSTSKDAYEDLGFLKKVLKGKRIVLLGESSHGAAEFNSTKVRLIKYLHEKLGYKVLAFESGLAETNASDAQMTTTAPIKMMQDSLYPVWYTQEVSHLFEYMKKEKKERTPLSLAGIDMQPTGSYAAFLKNWFQTIDSSIGDKAHLLEQKYLGLLTLSNTDTFNREQTKMIQEYKELSQFVQKNKKELAKAYPNSPHMIRVTQYVLQDRIYSMEHGMKFLVWSNKYVKENNAELANKYFDQFSEARDEAMAKHLTWLTEKLYPKQKIIVWAHNLHIRKANTKAENPYRSSVVTFGQLLPKKIKDQSYVIGLYMNRGVSAFNNRQPAPVRFPHPKGTMESILGNSGYKNIFVDMKNQQKKEGTSWMFTKRAALDWGTWEEQIIPTEQFDGILFIDKVHMPKYVSNTISHIPERKLYKRIP</sequence>
<evidence type="ECO:0008006" key="3">
    <source>
        <dbReference type="Google" id="ProtNLM"/>
    </source>
</evidence>
<reference evidence="1 2" key="1">
    <citation type="submission" date="2019-12" db="EMBL/GenBank/DDBJ databases">
        <title>Whole-genome analyses of novel actinobacteria.</title>
        <authorList>
            <person name="Sahin N."/>
            <person name="Saygin H."/>
        </authorList>
    </citation>
    <scope>NUCLEOTIDE SEQUENCE [LARGE SCALE GENOMIC DNA]</scope>
    <source>
        <strain evidence="1 2">KC615</strain>
    </source>
</reference>
<dbReference type="Gene3D" id="3.30.1870.10">
    <property type="entry name" value="EreA-like, domain 2"/>
    <property type="match status" value="1"/>
</dbReference>
<evidence type="ECO:0000313" key="1">
    <source>
        <dbReference type="EMBL" id="MXQ54222.1"/>
    </source>
</evidence>
<dbReference type="EMBL" id="WUUL01000006">
    <property type="protein sequence ID" value="MXQ54222.1"/>
    <property type="molecule type" value="Genomic_DNA"/>
</dbReference>
<organism evidence="1 2">
    <name type="scientific">Shimazuella alba</name>
    <dbReference type="NCBI Taxonomy" id="2690964"/>
    <lineage>
        <taxon>Bacteria</taxon>
        <taxon>Bacillati</taxon>
        <taxon>Bacillota</taxon>
        <taxon>Bacilli</taxon>
        <taxon>Bacillales</taxon>
        <taxon>Thermoactinomycetaceae</taxon>
        <taxon>Shimazuella</taxon>
    </lineage>
</organism>
<gene>
    <name evidence="1" type="ORF">GSM42_10945</name>
</gene>
<protein>
    <recommendedName>
        <fullName evidence="3">Erythromycin esterase</fullName>
    </recommendedName>
</protein>
<dbReference type="Gene3D" id="1.20.1440.30">
    <property type="entry name" value="Biosynthetic Protein domain"/>
    <property type="match status" value="1"/>
</dbReference>
<dbReference type="CDD" id="cd14728">
    <property type="entry name" value="Ere-like"/>
    <property type="match status" value="1"/>
</dbReference>
<dbReference type="GO" id="GO:0046677">
    <property type="term" value="P:response to antibiotic"/>
    <property type="evidence" value="ECO:0007669"/>
    <property type="project" value="InterPro"/>
</dbReference>
<name>A0A6I4W1R7_9BACL</name>
<comment type="caution">
    <text evidence="1">The sequence shown here is derived from an EMBL/GenBank/DDBJ whole genome shotgun (WGS) entry which is preliminary data.</text>
</comment>
<dbReference type="SUPFAM" id="SSF159501">
    <property type="entry name" value="EreA/ChaN-like"/>
    <property type="match status" value="1"/>
</dbReference>
<dbReference type="InterPro" id="IPR007815">
    <property type="entry name" value="Emycin_Estase"/>
</dbReference>
<proteinExistence type="predicted"/>
<dbReference type="PANTHER" id="PTHR31299">
    <property type="entry name" value="ESTERASE, PUTATIVE (AFU_ORTHOLOGUE AFUA_1G05850)-RELATED"/>
    <property type="match status" value="1"/>
</dbReference>
<dbReference type="AlphaFoldDB" id="A0A6I4W1R7"/>